<dbReference type="InterPro" id="IPR007627">
    <property type="entry name" value="RNA_pol_sigma70_r2"/>
</dbReference>
<comment type="similarity">
    <text evidence="6">Belongs to the sigma-70 factor family. SigI subfamily.</text>
</comment>
<protein>
    <recommendedName>
        <fullName evidence="6">RNA polymerase sigma factor SigI</fullName>
    </recommendedName>
</protein>
<evidence type="ECO:0000256" key="5">
    <source>
        <dbReference type="ARBA" id="ARBA00023163"/>
    </source>
</evidence>
<name>A0A6I6ESX7_9CLOT</name>
<dbReference type="EMBL" id="CP046522">
    <property type="protein sequence ID" value="QGU93866.1"/>
    <property type="molecule type" value="Genomic_DNA"/>
</dbReference>
<reference evidence="8 9" key="1">
    <citation type="submission" date="2019-12" db="EMBL/GenBank/DDBJ databases">
        <title>Genome sequenceing of Clostridium bovifaecis.</title>
        <authorList>
            <person name="Yao Y."/>
        </authorList>
    </citation>
    <scope>NUCLEOTIDE SEQUENCE [LARGE SCALE GENOMIC DNA]</scope>
    <source>
        <strain evidence="8 9">BXX</strain>
    </source>
</reference>
<dbReference type="InterPro" id="IPR013325">
    <property type="entry name" value="RNA_pol_sigma_r2"/>
</dbReference>
<evidence type="ECO:0000256" key="6">
    <source>
        <dbReference type="HAMAP-Rule" id="MF_02064"/>
    </source>
</evidence>
<evidence type="ECO:0000256" key="4">
    <source>
        <dbReference type="ARBA" id="ARBA00023125"/>
    </source>
</evidence>
<keyword evidence="6" id="KW-0346">Stress response</keyword>
<evidence type="ECO:0000313" key="9">
    <source>
        <dbReference type="Proteomes" id="UP000422764"/>
    </source>
</evidence>
<keyword evidence="3 6" id="KW-0731">Sigma factor</keyword>
<dbReference type="Proteomes" id="UP000422764">
    <property type="component" value="Chromosome"/>
</dbReference>
<evidence type="ECO:0000256" key="2">
    <source>
        <dbReference type="ARBA" id="ARBA00023015"/>
    </source>
</evidence>
<keyword evidence="5 6" id="KW-0804">Transcription</keyword>
<accession>A0A6I6ESX7</accession>
<comment type="activity regulation">
    <text evidence="6">Negatively regulated by the anti-sigma-I factor RsgI.</text>
</comment>
<sequence>MSVAELIKKNRDKFIEENKKFIYNAAYKTCKRNLDWTNDEELSVALIAFNNACNSYSENKGNFFSYTAVIIKNSLIDFFRKSKNTPYLLFDDTSNEIDGDNYLDYKASITQYEIDVENQKRAEEIALFSKELARYKLSLNDLIKSSPSHVDTRSNLLNLALICSANEDILKYIKGKHLLPVSQIAMLTGLRKKYIEKWRRYLLTLILILSSDEYPYIKSYLNIKVGENNGG</sequence>
<keyword evidence="1 6" id="KW-0963">Cytoplasm</keyword>
<dbReference type="SUPFAM" id="SSF88946">
    <property type="entry name" value="Sigma2 domain of RNA polymerase sigma factors"/>
    <property type="match status" value="1"/>
</dbReference>
<keyword evidence="2 6" id="KW-0805">Transcription regulation</keyword>
<dbReference type="Pfam" id="PF04542">
    <property type="entry name" value="Sigma70_r2"/>
    <property type="match status" value="1"/>
</dbReference>
<evidence type="ECO:0000259" key="7">
    <source>
        <dbReference type="Pfam" id="PF04542"/>
    </source>
</evidence>
<dbReference type="AlphaFoldDB" id="A0A6I6ESX7"/>
<keyword evidence="9" id="KW-1185">Reference proteome</keyword>
<dbReference type="GO" id="GO:0005737">
    <property type="term" value="C:cytoplasm"/>
    <property type="evidence" value="ECO:0007669"/>
    <property type="project" value="UniProtKB-SubCell"/>
</dbReference>
<dbReference type="Gene3D" id="1.10.1740.10">
    <property type="match status" value="1"/>
</dbReference>
<evidence type="ECO:0000256" key="3">
    <source>
        <dbReference type="ARBA" id="ARBA00023082"/>
    </source>
</evidence>
<comment type="subcellular location">
    <subcellularLocation>
        <location evidence="6">Cytoplasm</location>
    </subcellularLocation>
</comment>
<dbReference type="PIRSF" id="PIRSF038953">
    <property type="entry name" value="SigI"/>
    <property type="match status" value="1"/>
</dbReference>
<feature type="domain" description="RNA polymerase sigma-70 region 2" evidence="7">
    <location>
        <begin position="14"/>
        <end position="83"/>
    </location>
</feature>
<organism evidence="8 9">
    <name type="scientific">Clostridium bovifaecis</name>
    <dbReference type="NCBI Taxonomy" id="2184719"/>
    <lineage>
        <taxon>Bacteria</taxon>
        <taxon>Bacillati</taxon>
        <taxon>Bacillota</taxon>
        <taxon>Clostridia</taxon>
        <taxon>Eubacteriales</taxon>
        <taxon>Clostridiaceae</taxon>
        <taxon>Clostridium</taxon>
    </lineage>
</organism>
<feature type="DNA-binding region" description="H-T-H motif" evidence="6">
    <location>
        <begin position="181"/>
        <end position="200"/>
    </location>
</feature>
<keyword evidence="4 6" id="KW-0238">DNA-binding</keyword>
<dbReference type="GO" id="GO:0003677">
    <property type="term" value="F:DNA binding"/>
    <property type="evidence" value="ECO:0007669"/>
    <property type="project" value="UniProtKB-UniRule"/>
</dbReference>
<gene>
    <name evidence="6" type="primary">sigI</name>
    <name evidence="8" type="ORF">GOM49_00850</name>
</gene>
<evidence type="ECO:0000313" key="8">
    <source>
        <dbReference type="EMBL" id="QGU93866.1"/>
    </source>
</evidence>
<dbReference type="InterPro" id="IPR014244">
    <property type="entry name" value="RNA_pol_sigma-I"/>
</dbReference>
<comment type="subunit">
    <text evidence="6">Interacts with RsgI.</text>
</comment>
<proteinExistence type="inferred from homology"/>
<feature type="short sequence motif" description="Polymerase core binding" evidence="6">
    <location>
        <begin position="40"/>
        <end position="53"/>
    </location>
</feature>
<dbReference type="GO" id="GO:0016987">
    <property type="term" value="F:sigma factor activity"/>
    <property type="evidence" value="ECO:0007669"/>
    <property type="project" value="UniProtKB-UniRule"/>
</dbReference>
<dbReference type="GO" id="GO:0006352">
    <property type="term" value="P:DNA-templated transcription initiation"/>
    <property type="evidence" value="ECO:0007669"/>
    <property type="project" value="UniProtKB-UniRule"/>
</dbReference>
<comment type="function">
    <text evidence="6">Sigma factors are initiation factors that promote the attachment of RNA polymerase to specific initiation sites and are then released.</text>
</comment>
<dbReference type="HAMAP" id="MF_02064">
    <property type="entry name" value="Sigma70_SigI"/>
    <property type="match status" value="1"/>
</dbReference>
<evidence type="ECO:0000256" key="1">
    <source>
        <dbReference type="ARBA" id="ARBA00022490"/>
    </source>
</evidence>